<gene>
    <name evidence="2" type="ORF">PH603_09650</name>
</gene>
<dbReference type="AlphaFoldDB" id="A0AAF0BKC4"/>
<feature type="transmembrane region" description="Helical" evidence="1">
    <location>
        <begin position="88"/>
        <end position="108"/>
    </location>
</feature>
<feature type="transmembrane region" description="Helical" evidence="1">
    <location>
        <begin position="63"/>
        <end position="81"/>
    </location>
</feature>
<keyword evidence="1" id="KW-0812">Transmembrane</keyword>
<sequence length="278" mass="29226">MISSLVHYSPDVATRQRIAVGSLAIVFLWFAAMNLTGTATPIVARWLTGHTSLSGRSLNSESVAIALGAAQALGALLLLAGRTRKAGATILLLISLGALSLLFTNPVWDDSLGGFPAIGSGQSILKYATIAGLCLYVLQQHRAAHSFMLGGLLLVLVWIGGMKFTGPEAAGIAPLLSTSPVFNWWLVPYFSDQGASNVIGVLELVTVILLTGAWWNKGLFRLGLLACAATFVVTLSFLASFDPAWTSAGFPYLGSGGQFLLKDLLLLAGTILLLPEKA</sequence>
<feature type="transmembrane region" description="Helical" evidence="1">
    <location>
        <begin position="253"/>
        <end position="274"/>
    </location>
</feature>
<keyword evidence="1" id="KW-0472">Membrane</keyword>
<name>A0AAF0BKC4_9PROT</name>
<feature type="transmembrane region" description="Helical" evidence="1">
    <location>
        <begin position="20"/>
        <end position="43"/>
    </location>
</feature>
<proteinExistence type="predicted"/>
<accession>A0AAF0BKC4</accession>
<dbReference type="PANTHER" id="PTHR40106">
    <property type="entry name" value="INNER MEMBRANE PROTEIN RCLC"/>
    <property type="match status" value="1"/>
</dbReference>
<dbReference type="Pfam" id="PF04224">
    <property type="entry name" value="DUF417"/>
    <property type="match status" value="2"/>
</dbReference>
<dbReference type="EMBL" id="CP116805">
    <property type="protein sequence ID" value="WCL52802.1"/>
    <property type="molecule type" value="Genomic_DNA"/>
</dbReference>
<keyword evidence="3" id="KW-1185">Reference proteome</keyword>
<feature type="transmembrane region" description="Helical" evidence="1">
    <location>
        <begin position="222"/>
        <end position="241"/>
    </location>
</feature>
<keyword evidence="1" id="KW-1133">Transmembrane helix</keyword>
<dbReference type="PANTHER" id="PTHR40106:SF1">
    <property type="entry name" value="INNER MEMBRANE PROTEIN RCLC"/>
    <property type="match status" value="1"/>
</dbReference>
<dbReference type="InterPro" id="IPR007339">
    <property type="entry name" value="RclC-like"/>
</dbReference>
<dbReference type="GO" id="GO:0005886">
    <property type="term" value="C:plasma membrane"/>
    <property type="evidence" value="ECO:0007669"/>
    <property type="project" value="TreeGrafter"/>
</dbReference>
<evidence type="ECO:0000256" key="1">
    <source>
        <dbReference type="SAM" id="Phobius"/>
    </source>
</evidence>
<feature type="transmembrane region" description="Helical" evidence="1">
    <location>
        <begin position="194"/>
        <end position="215"/>
    </location>
</feature>
<protein>
    <submittedName>
        <fullName evidence="2">DUF417 family protein</fullName>
    </submittedName>
</protein>
<dbReference type="Proteomes" id="UP001217500">
    <property type="component" value="Chromosome"/>
</dbReference>
<organism evidence="2 3">
    <name type="scientific">Gimibacter soli</name>
    <dbReference type="NCBI Taxonomy" id="3024400"/>
    <lineage>
        <taxon>Bacteria</taxon>
        <taxon>Pseudomonadati</taxon>
        <taxon>Pseudomonadota</taxon>
        <taxon>Alphaproteobacteria</taxon>
        <taxon>Kordiimonadales</taxon>
        <taxon>Temperatibacteraceae</taxon>
        <taxon>Gimibacter</taxon>
    </lineage>
</organism>
<feature type="transmembrane region" description="Helical" evidence="1">
    <location>
        <begin position="147"/>
        <end position="166"/>
    </location>
</feature>
<feature type="transmembrane region" description="Helical" evidence="1">
    <location>
        <begin position="114"/>
        <end position="138"/>
    </location>
</feature>
<dbReference type="RefSeq" id="WP_289502227.1">
    <property type="nucleotide sequence ID" value="NZ_CP116805.1"/>
</dbReference>
<reference evidence="2" key="1">
    <citation type="submission" date="2023-01" db="EMBL/GenBank/DDBJ databases">
        <title>The genome sequence of Kordiimonadaceae bacterium 6D33.</title>
        <authorList>
            <person name="Liu Y."/>
        </authorList>
    </citation>
    <scope>NUCLEOTIDE SEQUENCE</scope>
    <source>
        <strain evidence="2">6D33</strain>
    </source>
</reference>
<evidence type="ECO:0000313" key="2">
    <source>
        <dbReference type="EMBL" id="WCL52802.1"/>
    </source>
</evidence>
<evidence type="ECO:0000313" key="3">
    <source>
        <dbReference type="Proteomes" id="UP001217500"/>
    </source>
</evidence>
<dbReference type="KEGG" id="gso:PH603_09650"/>
<dbReference type="GO" id="GO:1901530">
    <property type="term" value="P:response to hypochlorite"/>
    <property type="evidence" value="ECO:0007669"/>
    <property type="project" value="TreeGrafter"/>
</dbReference>